<evidence type="ECO:0000313" key="2">
    <source>
        <dbReference type="Proteomes" id="UP000887565"/>
    </source>
</evidence>
<dbReference type="AlphaFoldDB" id="A0A915K1X5"/>
<dbReference type="WBParaSite" id="nRc.2.0.1.t31823-RA">
    <property type="protein sequence ID" value="nRc.2.0.1.t31823-RA"/>
    <property type="gene ID" value="nRc.2.0.1.g31823"/>
</dbReference>
<proteinExistence type="predicted"/>
<keyword evidence="2" id="KW-1185">Reference proteome</keyword>
<evidence type="ECO:0000256" key="1">
    <source>
        <dbReference type="SAM" id="Phobius"/>
    </source>
</evidence>
<protein>
    <submittedName>
        <fullName evidence="3">Uncharacterized protein</fullName>
    </submittedName>
</protein>
<accession>A0A915K1X5</accession>
<keyword evidence="1" id="KW-0472">Membrane</keyword>
<sequence>MASDLHITFLTIFGIIASGVMNAALNRRRFSSSLAADESSRTTPDSLPTTILMTIMKAGGTTKNADGDRLSGRYRPKRCCCGGCGGSKGKSPKPCSCG</sequence>
<keyword evidence="1" id="KW-1133">Transmembrane helix</keyword>
<organism evidence="2 3">
    <name type="scientific">Romanomermis culicivorax</name>
    <name type="common">Nematode worm</name>
    <dbReference type="NCBI Taxonomy" id="13658"/>
    <lineage>
        <taxon>Eukaryota</taxon>
        <taxon>Metazoa</taxon>
        <taxon>Ecdysozoa</taxon>
        <taxon>Nematoda</taxon>
        <taxon>Enoplea</taxon>
        <taxon>Dorylaimia</taxon>
        <taxon>Mermithida</taxon>
        <taxon>Mermithoidea</taxon>
        <taxon>Mermithidae</taxon>
        <taxon>Romanomermis</taxon>
    </lineage>
</organism>
<dbReference type="Proteomes" id="UP000887565">
    <property type="component" value="Unplaced"/>
</dbReference>
<reference evidence="3" key="1">
    <citation type="submission" date="2022-11" db="UniProtKB">
        <authorList>
            <consortium name="WormBaseParasite"/>
        </authorList>
    </citation>
    <scope>IDENTIFICATION</scope>
</reference>
<name>A0A915K1X5_ROMCU</name>
<evidence type="ECO:0000313" key="3">
    <source>
        <dbReference type="WBParaSite" id="nRc.2.0.1.t31823-RA"/>
    </source>
</evidence>
<feature type="transmembrane region" description="Helical" evidence="1">
    <location>
        <begin position="6"/>
        <end position="25"/>
    </location>
</feature>
<keyword evidence="1" id="KW-0812">Transmembrane</keyword>